<dbReference type="PANTHER" id="PTHR33990">
    <property type="entry name" value="PROTEIN YJDN-RELATED"/>
    <property type="match status" value="1"/>
</dbReference>
<dbReference type="Pfam" id="PF00903">
    <property type="entry name" value="Glyoxalase"/>
    <property type="match status" value="1"/>
</dbReference>
<dbReference type="SUPFAM" id="SSF54593">
    <property type="entry name" value="Glyoxalase/Bleomycin resistance protein/Dihydroxybiphenyl dioxygenase"/>
    <property type="match status" value="1"/>
</dbReference>
<dbReference type="CDD" id="cd06588">
    <property type="entry name" value="PhnB_like"/>
    <property type="match status" value="1"/>
</dbReference>
<dbReference type="Gene3D" id="3.10.180.10">
    <property type="entry name" value="2,3-Dihydroxybiphenyl 1,2-Dioxygenase, domain 1"/>
    <property type="match status" value="1"/>
</dbReference>
<feature type="domain" description="Glyoxalase/fosfomycin resistance/dioxygenase" evidence="1">
    <location>
        <begin position="5"/>
        <end position="131"/>
    </location>
</feature>
<dbReference type="Proteomes" id="UP000246099">
    <property type="component" value="Chromosome"/>
</dbReference>
<dbReference type="PANTHER" id="PTHR33990:SF1">
    <property type="entry name" value="PROTEIN YJDN"/>
    <property type="match status" value="1"/>
</dbReference>
<sequence>MSTINAYITFNGNCHEAMKFYQDALGGELTLQSVGGMPVEARCPAGEEQQIMHSQLMKGNMVLMGTDMLGPAGFIQGTTMSLALQCDTAEEINTYFANLSQGGQVVEPLGKQAWGPLWGMLIDRYGVAWMLNHDLKEGA</sequence>
<evidence type="ECO:0000313" key="3">
    <source>
        <dbReference type="Proteomes" id="UP000246099"/>
    </source>
</evidence>
<protein>
    <submittedName>
        <fullName evidence="2">VOC family protein</fullName>
    </submittedName>
</protein>
<organism evidence="2 3">
    <name type="scientific">Chitinophaga alhagiae</name>
    <dbReference type="NCBI Taxonomy" id="2203219"/>
    <lineage>
        <taxon>Bacteria</taxon>
        <taxon>Pseudomonadati</taxon>
        <taxon>Bacteroidota</taxon>
        <taxon>Chitinophagia</taxon>
        <taxon>Chitinophagales</taxon>
        <taxon>Chitinophagaceae</taxon>
        <taxon>Chitinophaga</taxon>
    </lineage>
</organism>
<dbReference type="RefSeq" id="WP_119078433.1">
    <property type="nucleotide sequence ID" value="NZ_CP029600.1"/>
</dbReference>
<name>A0ABM6WEE9_9BACT</name>
<dbReference type="InterPro" id="IPR028973">
    <property type="entry name" value="PhnB-like"/>
</dbReference>
<gene>
    <name evidence="2" type="ORF">DLD77_05090</name>
</gene>
<keyword evidence="3" id="KW-1185">Reference proteome</keyword>
<reference evidence="2 3" key="1">
    <citation type="submission" date="2018-05" db="EMBL/GenBank/DDBJ databases">
        <title>Chitinophaga sp. nov., isolated from rhizosphere soil of Alhagi.</title>
        <authorList>
            <person name="Liu Y."/>
        </authorList>
    </citation>
    <scope>NUCLEOTIDE SEQUENCE [LARGE SCALE GENOMIC DNA]</scope>
    <source>
        <strain evidence="2 3">T22</strain>
    </source>
</reference>
<dbReference type="EMBL" id="CP029600">
    <property type="protein sequence ID" value="AWO02231.1"/>
    <property type="molecule type" value="Genomic_DNA"/>
</dbReference>
<dbReference type="InterPro" id="IPR004360">
    <property type="entry name" value="Glyas_Fos-R_dOase_dom"/>
</dbReference>
<dbReference type="InterPro" id="IPR029068">
    <property type="entry name" value="Glyas_Bleomycin-R_OHBP_Dase"/>
</dbReference>
<proteinExistence type="predicted"/>
<evidence type="ECO:0000259" key="1">
    <source>
        <dbReference type="Pfam" id="PF00903"/>
    </source>
</evidence>
<accession>A0ABM6WEE9</accession>
<evidence type="ECO:0000313" key="2">
    <source>
        <dbReference type="EMBL" id="AWO02231.1"/>
    </source>
</evidence>